<dbReference type="SUPFAM" id="SSF53448">
    <property type="entry name" value="Nucleotide-diphospho-sugar transferases"/>
    <property type="match status" value="1"/>
</dbReference>
<organism evidence="1 2">
    <name type="scientific">Neomoorella humiferrea</name>
    <dbReference type="NCBI Taxonomy" id="676965"/>
    <lineage>
        <taxon>Bacteria</taxon>
        <taxon>Bacillati</taxon>
        <taxon>Bacillota</taxon>
        <taxon>Clostridia</taxon>
        <taxon>Neomoorellales</taxon>
        <taxon>Neomoorellaceae</taxon>
        <taxon>Neomoorella</taxon>
    </lineage>
</organism>
<proteinExistence type="predicted"/>
<gene>
    <name evidence="1" type="ORF">MOHU_09240</name>
</gene>
<dbReference type="PANTHER" id="PTHR36529:SF1">
    <property type="entry name" value="GLYCOSYLTRANSFERASE"/>
    <property type="match status" value="1"/>
</dbReference>
<evidence type="ECO:0000313" key="1">
    <source>
        <dbReference type="EMBL" id="PRR74225.1"/>
    </source>
</evidence>
<name>A0A2T0AV36_9FIRM</name>
<dbReference type="PANTHER" id="PTHR36529">
    <property type="entry name" value="SLL1095 PROTEIN"/>
    <property type="match status" value="1"/>
</dbReference>
<dbReference type="Pfam" id="PF09837">
    <property type="entry name" value="DUF2064"/>
    <property type="match status" value="1"/>
</dbReference>
<accession>A0A2T0AV36</accession>
<dbReference type="AlphaFoldDB" id="A0A2T0AV36"/>
<reference evidence="1 2" key="1">
    <citation type="submission" date="2018-03" db="EMBL/GenBank/DDBJ databases">
        <title>Genome sequence of Moorella humiferrea DSM 23265.</title>
        <authorList>
            <person name="Poehlein A."/>
            <person name="Daniel R."/>
        </authorList>
    </citation>
    <scope>NUCLEOTIDE SEQUENCE [LARGE SCALE GENOMIC DNA]</scope>
    <source>
        <strain evidence="1 2">DSM 23265</strain>
    </source>
</reference>
<evidence type="ECO:0000313" key="2">
    <source>
        <dbReference type="Proteomes" id="UP000238415"/>
    </source>
</evidence>
<dbReference type="InterPro" id="IPR018641">
    <property type="entry name" value="Trfase_1_rSAM/seldom-assoc"/>
</dbReference>
<dbReference type="InterPro" id="IPR029044">
    <property type="entry name" value="Nucleotide-diphossugar_trans"/>
</dbReference>
<dbReference type="Proteomes" id="UP000238415">
    <property type="component" value="Unassembled WGS sequence"/>
</dbReference>
<dbReference type="EMBL" id="PVXM01000012">
    <property type="protein sequence ID" value="PRR74225.1"/>
    <property type="molecule type" value="Genomic_DNA"/>
</dbReference>
<dbReference type="Gene3D" id="3.90.550.10">
    <property type="entry name" value="Spore Coat Polysaccharide Biosynthesis Protein SpsA, Chain A"/>
    <property type="match status" value="1"/>
</dbReference>
<protein>
    <recommendedName>
        <fullName evidence="3">2-phospho-L-lactate guanylyltransferase</fullName>
    </recommendedName>
</protein>
<dbReference type="RefSeq" id="WP_106004927.1">
    <property type="nucleotide sequence ID" value="NZ_CP136419.1"/>
</dbReference>
<comment type="caution">
    <text evidence="1">The sequence shown here is derived from an EMBL/GenBank/DDBJ whole genome shotgun (WGS) entry which is preliminary data.</text>
</comment>
<keyword evidence="2" id="KW-1185">Reference proteome</keyword>
<dbReference type="OrthoDB" id="9810303at2"/>
<evidence type="ECO:0008006" key="3">
    <source>
        <dbReference type="Google" id="ProtNLM"/>
    </source>
</evidence>
<sequence length="280" mass="30260">MRQALIVFTKVPRKGDIKTRLTKEKGGILTPEEAKILYEACLLDVIEVAMAACEDEGAELWICHDAAGDGAYLQSLLKSLAHPEKVKGVFADRGGSFDDCMQFAADYILKPQEETRKADSVIIIGGDLPTLQPVTLKKAFTALARFSQSEAGREAVWQAGSHSTPDMGAALVEAPCQEGGFSLVGYTRTTPFDFYGVFYNSDGITALDMLVNKAVAKKIPFAALEMVPDIDIPIDLASIIPVLRSLELAAATDADVMVPRRTMAVLRELGLEATALPPER</sequence>